<gene>
    <name evidence="1" type="ORF">AAWM_06578</name>
</gene>
<keyword evidence="2" id="KW-1185">Reference proteome</keyword>
<comment type="caution">
    <text evidence="1">The sequence shown here is derived from an EMBL/GenBank/DDBJ whole genome shotgun (WGS) entry which is preliminary data.</text>
</comment>
<accession>A0A401KWL6</accession>
<dbReference type="STRING" id="105351.A0A401KWL6"/>
<evidence type="ECO:0000313" key="2">
    <source>
        <dbReference type="Proteomes" id="UP000286921"/>
    </source>
</evidence>
<name>A0A401KWL6_ASPAW</name>
<evidence type="ECO:0008006" key="3">
    <source>
        <dbReference type="Google" id="ProtNLM"/>
    </source>
</evidence>
<organism evidence="1 2">
    <name type="scientific">Aspergillus awamori</name>
    <name type="common">Black koji mold</name>
    <dbReference type="NCBI Taxonomy" id="105351"/>
    <lineage>
        <taxon>Eukaryota</taxon>
        <taxon>Fungi</taxon>
        <taxon>Dikarya</taxon>
        <taxon>Ascomycota</taxon>
        <taxon>Pezizomycotina</taxon>
        <taxon>Eurotiomycetes</taxon>
        <taxon>Eurotiomycetidae</taxon>
        <taxon>Eurotiales</taxon>
        <taxon>Aspergillaceae</taxon>
        <taxon>Aspergillus</taxon>
    </lineage>
</organism>
<sequence>MAPISIKAFQNTLRAAATQHRHNYTNIHSMTVRWEKDDTKADKVSQHFQNILKTLNIPPAIEHVIRHNSPNPDVPFQQAFHDILDESQPKTKSDHNLLIFHYAGHGFIKNGQLTFAETATAEKTLNAGTCLFKDTGLIHGSVHLDILLIFDCCYIGHIATRAPIISNRVVEILAATSTQIPRNRILPENTFTAKIAEEIARRKRSGHQYVEFADVFQTLRSRGERDKLRPTNALLVGVGSVVLPLDGSCTVDPVTFAPMCTALFSVSVAKELTAEEIRHLSTWMRNLPCFAGLEVDRVYPGKAMCLILRSALSVYTKLHRVQGYSLIAEDVRAPIDLDNLL</sequence>
<reference evidence="1 2" key="1">
    <citation type="submission" date="2016-09" db="EMBL/GenBank/DDBJ databases">
        <title>Aspergillus awamori IFM 58123T.</title>
        <authorList>
            <person name="Kusuya Y."/>
            <person name="Shimizu M."/>
            <person name="Takahashi H."/>
            <person name="Yaguchi T."/>
        </authorList>
    </citation>
    <scope>NUCLEOTIDE SEQUENCE [LARGE SCALE GENOMIC DNA]</scope>
    <source>
        <strain evidence="1 2">IFM 58123</strain>
    </source>
</reference>
<dbReference type="EMBL" id="BDHI01000015">
    <property type="protein sequence ID" value="GCB23693.1"/>
    <property type="molecule type" value="Genomic_DNA"/>
</dbReference>
<dbReference type="AlphaFoldDB" id="A0A401KWL6"/>
<protein>
    <recommendedName>
        <fullName evidence="3">Caspase domain-containing protein</fullName>
    </recommendedName>
</protein>
<evidence type="ECO:0000313" key="1">
    <source>
        <dbReference type="EMBL" id="GCB23693.1"/>
    </source>
</evidence>
<dbReference type="Proteomes" id="UP000286921">
    <property type="component" value="Unassembled WGS sequence"/>
</dbReference>
<proteinExistence type="predicted"/>